<evidence type="ECO:0000313" key="7">
    <source>
        <dbReference type="EMBL" id="EDP42143.1"/>
    </source>
</evidence>
<feature type="region of interest" description="Disordered" evidence="5">
    <location>
        <begin position="139"/>
        <end position="169"/>
    </location>
</feature>
<dbReference type="InParanoid" id="A8Q919"/>
<gene>
    <name evidence="7" type="ORF">MGL_3392</name>
</gene>
<comment type="caution">
    <text evidence="7">The sequence shown here is derived from an EMBL/GenBank/DDBJ whole genome shotgun (WGS) entry which is preliminary data.</text>
</comment>
<keyword evidence="1" id="KW-0479">Metal-binding</keyword>
<organism evidence="7 8">
    <name type="scientific">Malassezia globosa (strain ATCC MYA-4612 / CBS 7966)</name>
    <name type="common">Dandruff-associated fungus</name>
    <dbReference type="NCBI Taxonomy" id="425265"/>
    <lineage>
        <taxon>Eukaryota</taxon>
        <taxon>Fungi</taxon>
        <taxon>Dikarya</taxon>
        <taxon>Basidiomycota</taxon>
        <taxon>Ustilaginomycotina</taxon>
        <taxon>Malasseziomycetes</taxon>
        <taxon>Malasseziales</taxon>
        <taxon>Malasseziaceae</taxon>
        <taxon>Malassezia</taxon>
    </lineage>
</organism>
<reference evidence="7 8" key="1">
    <citation type="journal article" date="2007" name="Proc. Natl. Acad. Sci. U.S.A.">
        <title>Dandruff-associated Malassezia genomes reveal convergent and divergent virulence traits shared with plant and human fungal pathogens.</title>
        <authorList>
            <person name="Xu J."/>
            <person name="Saunders C.W."/>
            <person name="Hu P."/>
            <person name="Grant R.A."/>
            <person name="Boekhout T."/>
            <person name="Kuramae E.E."/>
            <person name="Kronstad J.W."/>
            <person name="Deangelis Y.M."/>
            <person name="Reeder N.L."/>
            <person name="Johnstone K.R."/>
            <person name="Leland M."/>
            <person name="Fieno A.M."/>
            <person name="Begley W.M."/>
            <person name="Sun Y."/>
            <person name="Lacey M.P."/>
            <person name="Chaudhary T."/>
            <person name="Keough T."/>
            <person name="Chu L."/>
            <person name="Sears R."/>
            <person name="Yuan B."/>
            <person name="Dawson T.L.Jr."/>
        </authorList>
    </citation>
    <scope>NUCLEOTIDE SEQUENCE [LARGE SCALE GENOMIC DNA]</scope>
    <source>
        <strain evidence="8">ATCC MYA-4612 / CBS 7966</strain>
    </source>
</reference>
<evidence type="ECO:0000313" key="8">
    <source>
        <dbReference type="Proteomes" id="UP000008837"/>
    </source>
</evidence>
<dbReference type="PROSITE" id="PS51266">
    <property type="entry name" value="ZF_CHY"/>
    <property type="match status" value="1"/>
</dbReference>
<dbReference type="InterPro" id="IPR052604">
    <property type="entry name" value="Mito_Tim_assembly_helper"/>
</dbReference>
<accession>A8Q919</accession>
<evidence type="ECO:0000256" key="2">
    <source>
        <dbReference type="ARBA" id="ARBA00022771"/>
    </source>
</evidence>
<evidence type="ECO:0000256" key="5">
    <source>
        <dbReference type="SAM" id="MobiDB-lite"/>
    </source>
</evidence>
<dbReference type="GO" id="GO:0008270">
    <property type="term" value="F:zinc ion binding"/>
    <property type="evidence" value="ECO:0007669"/>
    <property type="project" value="UniProtKB-KW"/>
</dbReference>
<dbReference type="VEuPathDB" id="FungiDB:MGL_3392"/>
<dbReference type="PANTHER" id="PTHR28082">
    <property type="entry name" value="ZINC FINGER PROTEIN"/>
    <property type="match status" value="1"/>
</dbReference>
<keyword evidence="8" id="KW-1185">Reference proteome</keyword>
<sequence length="169" mass="19209">MFLMHRAPDTALFNAIRAPCCRKFFDCPECHAETQTHPLAKTTELAFLCKKCRRAFRKDMAVYEQADEYCPHCDNHYVIEAKTPQLMLSVEGDDGRVDPSIIRDDRISSKGVESSHVNKIDEGGYQAAAIEFQRQLAQGRRNGAELSSSSRTSDIPSMTDFRDDELDWD</sequence>
<dbReference type="GO" id="GO:0005758">
    <property type="term" value="C:mitochondrial intermembrane space"/>
    <property type="evidence" value="ECO:0007669"/>
    <property type="project" value="TreeGrafter"/>
</dbReference>
<dbReference type="InterPro" id="IPR008913">
    <property type="entry name" value="Znf_CHY"/>
</dbReference>
<dbReference type="OMA" id="TELAFLC"/>
<proteinExistence type="predicted"/>
<dbReference type="AlphaFoldDB" id="A8Q919"/>
<dbReference type="Proteomes" id="UP000008837">
    <property type="component" value="Unassembled WGS sequence"/>
</dbReference>
<keyword evidence="2 4" id="KW-0863">Zinc-finger</keyword>
<dbReference type="OrthoDB" id="411372at2759"/>
<dbReference type="InterPro" id="IPR037274">
    <property type="entry name" value="Znf_CHY_sf"/>
</dbReference>
<evidence type="ECO:0000256" key="1">
    <source>
        <dbReference type="ARBA" id="ARBA00022723"/>
    </source>
</evidence>
<name>A8Q919_MALGO</name>
<feature type="domain" description="CHY-type" evidence="6">
    <location>
        <begin position="1"/>
        <end position="75"/>
    </location>
</feature>
<evidence type="ECO:0000256" key="3">
    <source>
        <dbReference type="ARBA" id="ARBA00022833"/>
    </source>
</evidence>
<dbReference type="GO" id="GO:0045041">
    <property type="term" value="P:protein import into mitochondrial intermembrane space"/>
    <property type="evidence" value="ECO:0007669"/>
    <property type="project" value="TreeGrafter"/>
</dbReference>
<evidence type="ECO:0000256" key="4">
    <source>
        <dbReference type="PROSITE-ProRule" id="PRU00601"/>
    </source>
</evidence>
<dbReference type="KEGG" id="mgl:MGL_3392"/>
<protein>
    <recommendedName>
        <fullName evidence="6">CHY-type domain-containing protein</fullName>
    </recommendedName>
</protein>
<evidence type="ECO:0000259" key="6">
    <source>
        <dbReference type="PROSITE" id="PS51266"/>
    </source>
</evidence>
<dbReference type="PANTHER" id="PTHR28082:SF2">
    <property type="entry name" value="CHY-TYPE DOMAIN-CONTAINING PROTEIN"/>
    <property type="match status" value="1"/>
</dbReference>
<dbReference type="GeneID" id="5853664"/>
<dbReference type="EMBL" id="AAYY01000013">
    <property type="protein sequence ID" value="EDP42143.1"/>
    <property type="molecule type" value="Genomic_DNA"/>
</dbReference>
<feature type="compositionally biased region" description="Polar residues" evidence="5">
    <location>
        <begin position="145"/>
        <end position="156"/>
    </location>
</feature>
<dbReference type="RefSeq" id="XP_001729357.1">
    <property type="nucleotide sequence ID" value="XM_001729305.1"/>
</dbReference>
<dbReference type="SUPFAM" id="SSF161219">
    <property type="entry name" value="CHY zinc finger-like"/>
    <property type="match status" value="1"/>
</dbReference>
<keyword evidence="3" id="KW-0862">Zinc</keyword>
<dbReference type="STRING" id="425265.A8Q919"/>